<dbReference type="Gene3D" id="3.40.50.620">
    <property type="entry name" value="HUPs"/>
    <property type="match status" value="1"/>
</dbReference>
<dbReference type="GO" id="GO:0005524">
    <property type="term" value="F:ATP binding"/>
    <property type="evidence" value="ECO:0007669"/>
    <property type="project" value="UniProtKB-UniRule"/>
</dbReference>
<keyword evidence="7 14" id="KW-0547">Nucleotide-binding</keyword>
<dbReference type="SUPFAM" id="SSF82114">
    <property type="entry name" value="Riboflavin kinase-like"/>
    <property type="match status" value="1"/>
</dbReference>
<dbReference type="Gene3D" id="2.40.30.30">
    <property type="entry name" value="Riboflavin kinase-like"/>
    <property type="match status" value="1"/>
</dbReference>
<evidence type="ECO:0000256" key="4">
    <source>
        <dbReference type="ARBA" id="ARBA00022643"/>
    </source>
</evidence>
<keyword evidence="3 14" id="KW-0285">Flavoprotein</keyword>
<dbReference type="InterPro" id="IPR015865">
    <property type="entry name" value="Riboflavin_kinase_bac/euk"/>
</dbReference>
<comment type="catalytic activity">
    <reaction evidence="13 14">
        <text>FMN + ATP + H(+) = FAD + diphosphate</text>
        <dbReference type="Rhea" id="RHEA:17237"/>
        <dbReference type="ChEBI" id="CHEBI:15378"/>
        <dbReference type="ChEBI" id="CHEBI:30616"/>
        <dbReference type="ChEBI" id="CHEBI:33019"/>
        <dbReference type="ChEBI" id="CHEBI:57692"/>
        <dbReference type="ChEBI" id="CHEBI:58210"/>
        <dbReference type="EC" id="2.7.7.2"/>
    </reaction>
</comment>
<evidence type="ECO:0000256" key="11">
    <source>
        <dbReference type="ARBA" id="ARBA00023268"/>
    </source>
</evidence>
<dbReference type="InterPro" id="IPR023465">
    <property type="entry name" value="Riboflavin_kinase_dom_sf"/>
</dbReference>
<comment type="catalytic activity">
    <reaction evidence="12 14">
        <text>riboflavin + ATP = FMN + ADP + H(+)</text>
        <dbReference type="Rhea" id="RHEA:14357"/>
        <dbReference type="ChEBI" id="CHEBI:15378"/>
        <dbReference type="ChEBI" id="CHEBI:30616"/>
        <dbReference type="ChEBI" id="CHEBI:57986"/>
        <dbReference type="ChEBI" id="CHEBI:58210"/>
        <dbReference type="ChEBI" id="CHEBI:456216"/>
        <dbReference type="EC" id="2.7.1.26"/>
    </reaction>
</comment>
<dbReference type="PANTHER" id="PTHR22749">
    <property type="entry name" value="RIBOFLAVIN KINASE/FMN ADENYLYLTRANSFERASE"/>
    <property type="match status" value="1"/>
</dbReference>
<dbReference type="CDD" id="cd02064">
    <property type="entry name" value="FAD_synthetase_N"/>
    <property type="match status" value="1"/>
</dbReference>
<evidence type="ECO:0000256" key="12">
    <source>
        <dbReference type="ARBA" id="ARBA00047880"/>
    </source>
</evidence>
<evidence type="ECO:0000256" key="9">
    <source>
        <dbReference type="ARBA" id="ARBA00022827"/>
    </source>
</evidence>
<evidence type="ECO:0000256" key="6">
    <source>
        <dbReference type="ARBA" id="ARBA00022695"/>
    </source>
</evidence>
<dbReference type="GO" id="GO:0008531">
    <property type="term" value="F:riboflavin kinase activity"/>
    <property type="evidence" value="ECO:0007669"/>
    <property type="project" value="UniProtKB-UniRule"/>
</dbReference>
<evidence type="ECO:0000256" key="7">
    <source>
        <dbReference type="ARBA" id="ARBA00022741"/>
    </source>
</evidence>
<dbReference type="Pfam" id="PF06574">
    <property type="entry name" value="FAD_syn"/>
    <property type="match status" value="1"/>
</dbReference>
<evidence type="ECO:0000256" key="14">
    <source>
        <dbReference type="PIRNR" id="PIRNR004491"/>
    </source>
</evidence>
<dbReference type="Proteomes" id="UP001199424">
    <property type="component" value="Unassembled WGS sequence"/>
</dbReference>
<evidence type="ECO:0000256" key="2">
    <source>
        <dbReference type="ARBA" id="ARBA00005201"/>
    </source>
</evidence>
<dbReference type="EC" id="2.7.7.2" evidence="14"/>
<comment type="similarity">
    <text evidence="14">Belongs to the ribF family.</text>
</comment>
<keyword evidence="6 14" id="KW-0548">Nucleotidyltransferase</keyword>
<dbReference type="GO" id="GO:0009231">
    <property type="term" value="P:riboflavin biosynthetic process"/>
    <property type="evidence" value="ECO:0007669"/>
    <property type="project" value="InterPro"/>
</dbReference>
<dbReference type="RefSeq" id="WP_308449452.1">
    <property type="nucleotide sequence ID" value="NZ_JAJEQC010000008.1"/>
</dbReference>
<dbReference type="GO" id="GO:0006747">
    <property type="term" value="P:FAD biosynthetic process"/>
    <property type="evidence" value="ECO:0007669"/>
    <property type="project" value="UniProtKB-UniRule"/>
</dbReference>
<name>A0AAE3DHD2_9FIRM</name>
<evidence type="ECO:0000313" key="16">
    <source>
        <dbReference type="EMBL" id="MCC2137165.1"/>
    </source>
</evidence>
<dbReference type="AlphaFoldDB" id="A0AAE3DHD2"/>
<dbReference type="InterPro" id="IPR015864">
    <property type="entry name" value="FAD_synthase"/>
</dbReference>
<evidence type="ECO:0000256" key="5">
    <source>
        <dbReference type="ARBA" id="ARBA00022679"/>
    </source>
</evidence>
<keyword evidence="5 14" id="KW-0808">Transferase</keyword>
<keyword evidence="10 14" id="KW-0067">ATP-binding</keyword>
<dbReference type="PANTHER" id="PTHR22749:SF6">
    <property type="entry name" value="RIBOFLAVIN KINASE"/>
    <property type="match status" value="1"/>
</dbReference>
<comment type="pathway">
    <text evidence="2 14">Cofactor biosynthesis; FMN biosynthesis; FMN from riboflavin (ATP route): step 1/1.</text>
</comment>
<dbReference type="EMBL" id="JAJEQC010000008">
    <property type="protein sequence ID" value="MCC2137165.1"/>
    <property type="molecule type" value="Genomic_DNA"/>
</dbReference>
<reference evidence="16" key="1">
    <citation type="submission" date="2021-10" db="EMBL/GenBank/DDBJ databases">
        <title>Anaerobic single-cell dispensing facilitates the cultivation of human gut bacteria.</title>
        <authorList>
            <person name="Afrizal A."/>
        </authorList>
    </citation>
    <scope>NUCLEOTIDE SEQUENCE</scope>
    <source>
        <strain evidence="16">CLA-AA-H250</strain>
    </source>
</reference>
<comment type="caution">
    <text evidence="16">The sequence shown here is derived from an EMBL/GenBank/DDBJ whole genome shotgun (WGS) entry which is preliminary data.</text>
</comment>
<evidence type="ECO:0000259" key="15">
    <source>
        <dbReference type="SMART" id="SM00904"/>
    </source>
</evidence>
<keyword evidence="17" id="KW-1185">Reference proteome</keyword>
<evidence type="ECO:0000256" key="8">
    <source>
        <dbReference type="ARBA" id="ARBA00022777"/>
    </source>
</evidence>
<dbReference type="NCBIfam" id="TIGR00083">
    <property type="entry name" value="ribF"/>
    <property type="match status" value="1"/>
</dbReference>
<organism evidence="16 17">
    <name type="scientific">Hominenteromicrobium mulieris</name>
    <dbReference type="NCBI Taxonomy" id="2885357"/>
    <lineage>
        <taxon>Bacteria</taxon>
        <taxon>Bacillati</taxon>
        <taxon>Bacillota</taxon>
        <taxon>Clostridia</taxon>
        <taxon>Eubacteriales</taxon>
        <taxon>Oscillospiraceae</taxon>
        <taxon>Hominenteromicrobium</taxon>
    </lineage>
</organism>
<evidence type="ECO:0000256" key="1">
    <source>
        <dbReference type="ARBA" id="ARBA00004726"/>
    </source>
</evidence>
<evidence type="ECO:0000313" key="17">
    <source>
        <dbReference type="Proteomes" id="UP001199424"/>
    </source>
</evidence>
<dbReference type="SMART" id="SM00904">
    <property type="entry name" value="Flavokinase"/>
    <property type="match status" value="1"/>
</dbReference>
<dbReference type="InterPro" id="IPR014729">
    <property type="entry name" value="Rossmann-like_a/b/a_fold"/>
</dbReference>
<proteinExistence type="inferred from homology"/>
<dbReference type="SUPFAM" id="SSF52374">
    <property type="entry name" value="Nucleotidylyl transferase"/>
    <property type="match status" value="1"/>
</dbReference>
<comment type="pathway">
    <text evidence="1 14">Cofactor biosynthesis; FAD biosynthesis; FAD from FMN: step 1/1.</text>
</comment>
<sequence length="307" mass="34473">MHVIRNTEEIRKFIGEKKTAVALGAFDGLHIGHYKVIRTAVESGLTPVVFTFRDNPAEYLTGTCCYLTTVEERMRILESWGVEYVIMPDFAQVAEWPAERFSNLLRFGLNVKRIACGADFRFGKFAAGDTEWLKKLCEAHGGEMHVVPTVEYKGERVSATRIRKAIENGEMEDVTAMLGRPFGFCFEVVHGNHIGHTIGTPTINQNFPPRFVLPRFGVYASAVYVDGKTYCGVTNVGVKPTVGSDHALSETWMPDFTGGDLYGRTLRLELLSFVRDEKKFPDLDALKAEISLNEKTARTLFEAFEKK</sequence>
<dbReference type="EC" id="2.7.1.26" evidence="14"/>
<dbReference type="InterPro" id="IPR002606">
    <property type="entry name" value="Riboflavin_kinase_bac"/>
</dbReference>
<feature type="domain" description="Riboflavin kinase" evidence="15">
    <location>
        <begin position="177"/>
        <end position="302"/>
    </location>
</feature>
<evidence type="ECO:0000256" key="10">
    <source>
        <dbReference type="ARBA" id="ARBA00022840"/>
    </source>
</evidence>
<keyword evidence="9 14" id="KW-0274">FAD</keyword>
<dbReference type="InterPro" id="IPR023468">
    <property type="entry name" value="Riboflavin_kinase"/>
</dbReference>
<evidence type="ECO:0000256" key="13">
    <source>
        <dbReference type="ARBA" id="ARBA00049494"/>
    </source>
</evidence>
<keyword evidence="8 14" id="KW-0418">Kinase</keyword>
<dbReference type="Pfam" id="PF01687">
    <property type="entry name" value="Flavokinase"/>
    <property type="match status" value="1"/>
</dbReference>
<protein>
    <recommendedName>
        <fullName evidence="14">Riboflavin biosynthesis protein</fullName>
    </recommendedName>
    <domain>
        <recommendedName>
            <fullName evidence="14">Riboflavin kinase</fullName>
            <ecNumber evidence="14">2.7.1.26</ecNumber>
        </recommendedName>
        <alternativeName>
            <fullName evidence="14">Flavokinase</fullName>
        </alternativeName>
    </domain>
    <domain>
        <recommendedName>
            <fullName evidence="14">FMN adenylyltransferase</fullName>
            <ecNumber evidence="14">2.7.7.2</ecNumber>
        </recommendedName>
        <alternativeName>
            <fullName evidence="14">FAD pyrophosphorylase</fullName>
        </alternativeName>
        <alternativeName>
            <fullName evidence="14">FAD synthase</fullName>
        </alternativeName>
    </domain>
</protein>
<dbReference type="PIRSF" id="PIRSF004491">
    <property type="entry name" value="FAD_Synth"/>
    <property type="match status" value="1"/>
</dbReference>
<gene>
    <name evidence="16" type="primary">ribF</name>
    <name evidence="16" type="ORF">LKD31_09060</name>
</gene>
<keyword evidence="11" id="KW-0511">Multifunctional enzyme</keyword>
<accession>A0AAE3DHD2</accession>
<evidence type="ECO:0000256" key="3">
    <source>
        <dbReference type="ARBA" id="ARBA00022630"/>
    </source>
</evidence>
<keyword evidence="4 14" id="KW-0288">FMN</keyword>
<dbReference type="GO" id="GO:0003919">
    <property type="term" value="F:FMN adenylyltransferase activity"/>
    <property type="evidence" value="ECO:0007669"/>
    <property type="project" value="UniProtKB-UniRule"/>
</dbReference>
<dbReference type="GO" id="GO:0009398">
    <property type="term" value="P:FMN biosynthetic process"/>
    <property type="evidence" value="ECO:0007669"/>
    <property type="project" value="UniProtKB-UniRule"/>
</dbReference>